<evidence type="ECO:0000256" key="5">
    <source>
        <dbReference type="ARBA" id="ARBA00022989"/>
    </source>
</evidence>
<comment type="caution">
    <text evidence="10">The sequence shown here is derived from an EMBL/GenBank/DDBJ whole genome shotgun (WGS) entry which is preliminary data.</text>
</comment>
<evidence type="ECO:0000256" key="7">
    <source>
        <dbReference type="SAM" id="Phobius"/>
    </source>
</evidence>
<dbReference type="Pfam" id="PF01545">
    <property type="entry name" value="Cation_efflux"/>
    <property type="match status" value="1"/>
</dbReference>
<evidence type="ECO:0000313" key="11">
    <source>
        <dbReference type="Proteomes" id="UP001519287"/>
    </source>
</evidence>
<dbReference type="PANTHER" id="PTHR43840">
    <property type="entry name" value="MITOCHONDRIAL METAL TRANSPORTER 1-RELATED"/>
    <property type="match status" value="1"/>
</dbReference>
<keyword evidence="11" id="KW-1185">Reference proteome</keyword>
<feature type="transmembrane region" description="Helical" evidence="7">
    <location>
        <begin position="38"/>
        <end position="60"/>
    </location>
</feature>
<evidence type="ECO:0000259" key="8">
    <source>
        <dbReference type="Pfam" id="PF01545"/>
    </source>
</evidence>
<dbReference type="NCBIfam" id="TIGR01297">
    <property type="entry name" value="CDF"/>
    <property type="match status" value="1"/>
</dbReference>
<evidence type="ECO:0000259" key="9">
    <source>
        <dbReference type="Pfam" id="PF16916"/>
    </source>
</evidence>
<dbReference type="Gene3D" id="3.30.70.1350">
    <property type="entry name" value="Cation efflux protein, cytoplasmic domain"/>
    <property type="match status" value="1"/>
</dbReference>
<dbReference type="Gene3D" id="1.20.1510.10">
    <property type="entry name" value="Cation efflux protein transmembrane domain"/>
    <property type="match status" value="1"/>
</dbReference>
<dbReference type="InterPro" id="IPR036837">
    <property type="entry name" value="Cation_efflux_CTD_sf"/>
</dbReference>
<gene>
    <name evidence="10" type="ORF">J2Z66_008406</name>
</gene>
<dbReference type="InterPro" id="IPR002524">
    <property type="entry name" value="Cation_efflux"/>
</dbReference>
<dbReference type="InterPro" id="IPR050291">
    <property type="entry name" value="CDF_Transporter"/>
</dbReference>
<evidence type="ECO:0000256" key="1">
    <source>
        <dbReference type="ARBA" id="ARBA00004141"/>
    </source>
</evidence>
<evidence type="ECO:0000256" key="3">
    <source>
        <dbReference type="ARBA" id="ARBA00022448"/>
    </source>
</evidence>
<feature type="domain" description="Cation efflux protein cytoplasmic" evidence="9">
    <location>
        <begin position="216"/>
        <end position="293"/>
    </location>
</feature>
<keyword evidence="5 7" id="KW-1133">Transmembrane helix</keyword>
<dbReference type="EMBL" id="JAGGLB010000056">
    <property type="protein sequence ID" value="MBP1996758.1"/>
    <property type="molecule type" value="Genomic_DNA"/>
</dbReference>
<dbReference type="SUPFAM" id="SSF160240">
    <property type="entry name" value="Cation efflux protein cytoplasmic domain-like"/>
    <property type="match status" value="1"/>
</dbReference>
<dbReference type="RefSeq" id="WP_209979484.1">
    <property type="nucleotide sequence ID" value="NZ_JAGGLB010000056.1"/>
</dbReference>
<evidence type="ECO:0000256" key="4">
    <source>
        <dbReference type="ARBA" id="ARBA00022692"/>
    </source>
</evidence>
<protein>
    <submittedName>
        <fullName evidence="10">Cation diffusion facilitator family transporter</fullName>
    </submittedName>
</protein>
<evidence type="ECO:0000313" key="10">
    <source>
        <dbReference type="EMBL" id="MBP1996758.1"/>
    </source>
</evidence>
<feature type="transmembrane region" description="Helical" evidence="7">
    <location>
        <begin position="154"/>
        <end position="173"/>
    </location>
</feature>
<keyword evidence="3" id="KW-0813">Transport</keyword>
<evidence type="ECO:0000256" key="2">
    <source>
        <dbReference type="ARBA" id="ARBA00008114"/>
    </source>
</evidence>
<feature type="transmembrane region" description="Helical" evidence="7">
    <location>
        <begin position="114"/>
        <end position="134"/>
    </location>
</feature>
<evidence type="ECO:0000256" key="6">
    <source>
        <dbReference type="ARBA" id="ARBA00023136"/>
    </source>
</evidence>
<comment type="subcellular location">
    <subcellularLocation>
        <location evidence="1">Membrane</location>
        <topology evidence="1">Multi-pass membrane protein</topology>
    </subcellularLocation>
</comment>
<comment type="similarity">
    <text evidence="2">Belongs to the cation diffusion facilitator (CDF) transporter (TC 2.A.4) family.</text>
</comment>
<organism evidence="10 11">
    <name type="scientific">Paenibacillus eucommiae</name>
    <dbReference type="NCBI Taxonomy" id="1355755"/>
    <lineage>
        <taxon>Bacteria</taxon>
        <taxon>Bacillati</taxon>
        <taxon>Bacillota</taxon>
        <taxon>Bacilli</taxon>
        <taxon>Bacillales</taxon>
        <taxon>Paenibacillaceae</taxon>
        <taxon>Paenibacillus</taxon>
    </lineage>
</organism>
<feature type="transmembrane region" description="Helical" evidence="7">
    <location>
        <begin position="80"/>
        <end position="102"/>
    </location>
</feature>
<sequence>MIDKRFQKAAFAVWIGIASNIVLAVLKGFVGITAGSKALLADAIHSASNVAGSFTALVSIRAAKLSADEDRPYGHGKAEAVASILISVLLLIIGIELGVSAVKALWAGVDSAPPGYALGIIVISLVVKEIIFRYKYHAGKQTGSQITNFRERRFDIISALFAVLGVSGALIGTYWDLPFFFYFDPAAGLFISLLILKKGYNLVRETIHKTLYQMLHQEDAAELINTVQRVKGVISVDDLTAREHGHYVIVDMKISVNPKISVLEGHDIARLAKQQLMKRFIHITDVYVRVNPYDPGYPYKNNMDSEHDDYPTLVH</sequence>
<dbReference type="SUPFAM" id="SSF161111">
    <property type="entry name" value="Cation efflux protein transmembrane domain-like"/>
    <property type="match status" value="1"/>
</dbReference>
<keyword evidence="6 7" id="KW-0472">Membrane</keyword>
<feature type="domain" description="Cation efflux protein transmembrane" evidence="8">
    <location>
        <begin position="13"/>
        <end position="207"/>
    </location>
</feature>
<dbReference type="Pfam" id="PF16916">
    <property type="entry name" value="ZT_dimer"/>
    <property type="match status" value="1"/>
</dbReference>
<keyword evidence="4 7" id="KW-0812">Transmembrane</keyword>
<proteinExistence type="inferred from homology"/>
<name>A0ABS4JA89_9BACL</name>
<dbReference type="Proteomes" id="UP001519287">
    <property type="component" value="Unassembled WGS sequence"/>
</dbReference>
<dbReference type="InterPro" id="IPR058533">
    <property type="entry name" value="Cation_efflux_TM"/>
</dbReference>
<dbReference type="PANTHER" id="PTHR43840:SF15">
    <property type="entry name" value="MITOCHONDRIAL METAL TRANSPORTER 1-RELATED"/>
    <property type="match status" value="1"/>
</dbReference>
<dbReference type="InterPro" id="IPR027469">
    <property type="entry name" value="Cation_efflux_TMD_sf"/>
</dbReference>
<dbReference type="InterPro" id="IPR027470">
    <property type="entry name" value="Cation_efflux_CTD"/>
</dbReference>
<reference evidence="10 11" key="1">
    <citation type="submission" date="2021-03" db="EMBL/GenBank/DDBJ databases">
        <title>Genomic Encyclopedia of Type Strains, Phase IV (KMG-IV): sequencing the most valuable type-strain genomes for metagenomic binning, comparative biology and taxonomic classification.</title>
        <authorList>
            <person name="Goeker M."/>
        </authorList>
    </citation>
    <scope>NUCLEOTIDE SEQUENCE [LARGE SCALE GENOMIC DNA]</scope>
    <source>
        <strain evidence="10 11">DSM 26048</strain>
    </source>
</reference>
<feature type="transmembrane region" description="Helical" evidence="7">
    <location>
        <begin position="12"/>
        <end position="32"/>
    </location>
</feature>
<accession>A0ABS4JA89</accession>
<feature type="transmembrane region" description="Helical" evidence="7">
    <location>
        <begin position="179"/>
        <end position="196"/>
    </location>
</feature>